<comment type="similarity">
    <text evidence="1">Belongs to the XFP family.</text>
</comment>
<dbReference type="EMBL" id="JAHFXS010006556">
    <property type="protein sequence ID" value="KAG9931527.1"/>
    <property type="molecule type" value="Genomic_DNA"/>
</dbReference>
<proteinExistence type="inferred from homology"/>
<name>A0A9P8F306_AURME</name>
<keyword evidence="5" id="KW-1185">Reference proteome</keyword>
<feature type="non-terminal residue" evidence="4">
    <location>
        <position position="1"/>
    </location>
</feature>
<dbReference type="InterPro" id="IPR005593">
    <property type="entry name" value="Xul5P/Fru6P_PKetolase"/>
</dbReference>
<dbReference type="PANTHER" id="PTHR31273:SF0">
    <property type="entry name" value="PHOSPHOKETOLASE-RELATED"/>
    <property type="match status" value="1"/>
</dbReference>
<dbReference type="GO" id="GO:0016832">
    <property type="term" value="F:aldehyde-lyase activity"/>
    <property type="evidence" value="ECO:0007669"/>
    <property type="project" value="InterPro"/>
</dbReference>
<protein>
    <recommendedName>
        <fullName evidence="3">Xylulose 5-phosphate/Fructose 6-phosphate phosphoketolase C-terminal domain-containing protein</fullName>
    </recommendedName>
</protein>
<evidence type="ECO:0000259" key="3">
    <source>
        <dbReference type="Pfam" id="PF09363"/>
    </source>
</evidence>
<feature type="domain" description="Xylulose 5-phosphate/Fructose 6-phosphate phosphoketolase C-terminal" evidence="3">
    <location>
        <begin position="5"/>
        <end position="78"/>
    </location>
</feature>
<dbReference type="Pfam" id="PF09363">
    <property type="entry name" value="XFP_C"/>
    <property type="match status" value="1"/>
</dbReference>
<dbReference type="InterPro" id="IPR009014">
    <property type="entry name" value="Transketo_C/PFOR_II"/>
</dbReference>
<dbReference type="PANTHER" id="PTHR31273">
    <property type="entry name" value="PHOSPHOKETOLASE-RELATED"/>
    <property type="match status" value="1"/>
</dbReference>
<evidence type="ECO:0000256" key="2">
    <source>
        <dbReference type="ARBA" id="ARBA00023239"/>
    </source>
</evidence>
<accession>A0A9P8F306</accession>
<reference evidence="4" key="1">
    <citation type="journal article" date="2021" name="J Fungi (Basel)">
        <title>Virulence traits and population genomics of the black yeast Aureobasidium melanogenum.</title>
        <authorList>
            <person name="Cernosa A."/>
            <person name="Sun X."/>
            <person name="Gostincar C."/>
            <person name="Fang C."/>
            <person name="Gunde-Cimerman N."/>
            <person name="Song Z."/>
        </authorList>
    </citation>
    <scope>NUCLEOTIDE SEQUENCE</scope>
    <source>
        <strain evidence="4">EXF-9298</strain>
    </source>
</reference>
<dbReference type="Gene3D" id="3.40.50.920">
    <property type="match status" value="1"/>
</dbReference>
<comment type="caution">
    <text evidence="4">The sequence shown here is derived from an EMBL/GenBank/DDBJ whole genome shotgun (WGS) entry which is preliminary data.</text>
</comment>
<dbReference type="AlphaFoldDB" id="A0A9P8F306"/>
<feature type="non-terminal residue" evidence="4">
    <location>
        <position position="83"/>
    </location>
</feature>
<dbReference type="GO" id="GO:0005975">
    <property type="term" value="P:carbohydrate metabolic process"/>
    <property type="evidence" value="ECO:0007669"/>
    <property type="project" value="InterPro"/>
</dbReference>
<reference evidence="4" key="2">
    <citation type="submission" date="2021-08" db="EMBL/GenBank/DDBJ databases">
        <authorList>
            <person name="Gostincar C."/>
            <person name="Sun X."/>
            <person name="Song Z."/>
            <person name="Gunde-Cimerman N."/>
        </authorList>
    </citation>
    <scope>NUCLEOTIDE SEQUENCE</scope>
    <source>
        <strain evidence="4">EXF-9298</strain>
    </source>
</reference>
<dbReference type="Proteomes" id="UP000729357">
    <property type="component" value="Unassembled WGS sequence"/>
</dbReference>
<evidence type="ECO:0000313" key="4">
    <source>
        <dbReference type="EMBL" id="KAG9931527.1"/>
    </source>
</evidence>
<organism evidence="4 5">
    <name type="scientific">Aureobasidium melanogenum</name>
    <name type="common">Aureobasidium pullulans var. melanogenum</name>
    <dbReference type="NCBI Taxonomy" id="46634"/>
    <lineage>
        <taxon>Eukaryota</taxon>
        <taxon>Fungi</taxon>
        <taxon>Dikarya</taxon>
        <taxon>Ascomycota</taxon>
        <taxon>Pezizomycotina</taxon>
        <taxon>Dothideomycetes</taxon>
        <taxon>Dothideomycetidae</taxon>
        <taxon>Dothideales</taxon>
        <taxon>Saccotheciaceae</taxon>
        <taxon>Aureobasidium</taxon>
    </lineage>
</organism>
<keyword evidence="2" id="KW-0456">Lyase</keyword>
<gene>
    <name evidence="4" type="ORF">KCU98_g20518</name>
</gene>
<evidence type="ECO:0000313" key="5">
    <source>
        <dbReference type="Proteomes" id="UP000729357"/>
    </source>
</evidence>
<dbReference type="InterPro" id="IPR018969">
    <property type="entry name" value="Xul5P/Fru6P_PKetolase_C"/>
</dbReference>
<evidence type="ECO:0000256" key="1">
    <source>
        <dbReference type="ARBA" id="ARBA00005623"/>
    </source>
</evidence>
<sequence length="83" mass="9719">LCLYHPHGVQDDEYAAIFTDDKPIIFNFHSYPYKSIEVTYKCKGQHLLRARGYKEKGNLDTPLELAIRNKTDRYNLTHFCLAV</sequence>